<feature type="domain" description="NADH:quinone oxidoreductase/Mrp antiporter transmembrane" evidence="9">
    <location>
        <begin position="117"/>
        <end position="407"/>
    </location>
</feature>
<evidence type="ECO:0000256" key="8">
    <source>
        <dbReference type="SAM" id="Phobius"/>
    </source>
</evidence>
<proteinExistence type="inferred from homology"/>
<organism evidence="10 11">
    <name type="scientific">Pelobacter propionicus (strain DSM 2379 / NBRC 103807 / OttBd1)</name>
    <dbReference type="NCBI Taxonomy" id="338966"/>
    <lineage>
        <taxon>Bacteria</taxon>
        <taxon>Pseudomonadati</taxon>
        <taxon>Thermodesulfobacteriota</taxon>
        <taxon>Desulfuromonadia</taxon>
        <taxon>Desulfuromonadales</taxon>
        <taxon>Desulfuromonadaceae</taxon>
        <taxon>Pelobacter</taxon>
    </lineage>
</organism>
<dbReference type="GO" id="GO:0005886">
    <property type="term" value="C:plasma membrane"/>
    <property type="evidence" value="ECO:0007669"/>
    <property type="project" value="UniProtKB-SubCell"/>
</dbReference>
<accession>A1AUV2</accession>
<dbReference type="PRINTS" id="PR01437">
    <property type="entry name" value="NUOXDRDTASE4"/>
</dbReference>
<feature type="transmembrane region" description="Helical" evidence="8">
    <location>
        <begin position="192"/>
        <end position="211"/>
    </location>
</feature>
<feature type="transmembrane region" description="Helical" evidence="8">
    <location>
        <begin position="151"/>
        <end position="172"/>
    </location>
</feature>
<dbReference type="InterPro" id="IPR050586">
    <property type="entry name" value="CPA3_Na-H_Antiporter_D"/>
</dbReference>
<feature type="transmembrane region" description="Helical" evidence="8">
    <location>
        <begin position="395"/>
        <end position="414"/>
    </location>
</feature>
<dbReference type="Proteomes" id="UP000006732">
    <property type="component" value="Chromosome"/>
</dbReference>
<dbReference type="PANTHER" id="PTHR42703:SF1">
    <property type="entry name" value="NA(+)_H(+) ANTIPORTER SUBUNIT D1"/>
    <property type="match status" value="1"/>
</dbReference>
<evidence type="ECO:0000259" key="9">
    <source>
        <dbReference type="Pfam" id="PF00361"/>
    </source>
</evidence>
<feature type="transmembrane region" description="Helical" evidence="8">
    <location>
        <begin position="363"/>
        <end position="389"/>
    </location>
</feature>
<protein>
    <submittedName>
        <fullName evidence="10">Membrane bound hydrogenase subunit mbhH</fullName>
    </submittedName>
</protein>
<evidence type="ECO:0000313" key="10">
    <source>
        <dbReference type="EMBL" id="ABL01123.1"/>
    </source>
</evidence>
<dbReference type="PANTHER" id="PTHR42703">
    <property type="entry name" value="NADH DEHYDROGENASE"/>
    <property type="match status" value="1"/>
</dbReference>
<gene>
    <name evidence="10" type="ordered locus">Ppro_3530</name>
</gene>
<feature type="transmembrane region" description="Helical" evidence="8">
    <location>
        <begin position="31"/>
        <end position="53"/>
    </location>
</feature>
<feature type="transmembrane region" description="Helical" evidence="8">
    <location>
        <begin position="262"/>
        <end position="280"/>
    </location>
</feature>
<feature type="transmembrane region" description="Helical" evidence="8">
    <location>
        <begin position="231"/>
        <end position="250"/>
    </location>
</feature>
<comment type="similarity">
    <text evidence="2">Belongs to the CPA3 antiporters (TC 2.A.63) subunit D family.</text>
</comment>
<dbReference type="InterPro" id="IPR001750">
    <property type="entry name" value="ND/Mrp_TM"/>
</dbReference>
<dbReference type="STRING" id="338966.Ppro_3530"/>
<evidence type="ECO:0000256" key="7">
    <source>
        <dbReference type="RuleBase" id="RU000320"/>
    </source>
</evidence>
<keyword evidence="6 8" id="KW-0472">Membrane</keyword>
<reference evidence="10 11" key="1">
    <citation type="submission" date="2006-10" db="EMBL/GenBank/DDBJ databases">
        <title>Complete sequence of chromosome of Pelobacter propionicus DSM 2379.</title>
        <authorList>
            <consortium name="US DOE Joint Genome Institute"/>
            <person name="Copeland A."/>
            <person name="Lucas S."/>
            <person name="Lapidus A."/>
            <person name="Barry K."/>
            <person name="Detter J.C."/>
            <person name="Glavina del Rio T."/>
            <person name="Hammon N."/>
            <person name="Israni S."/>
            <person name="Dalin E."/>
            <person name="Tice H."/>
            <person name="Pitluck S."/>
            <person name="Saunders E."/>
            <person name="Brettin T."/>
            <person name="Bruce D."/>
            <person name="Han C."/>
            <person name="Tapia R."/>
            <person name="Schmutz J."/>
            <person name="Larimer F."/>
            <person name="Land M."/>
            <person name="Hauser L."/>
            <person name="Kyrpides N."/>
            <person name="Kim E."/>
            <person name="Lovley D."/>
            <person name="Richardson P."/>
        </authorList>
    </citation>
    <scope>NUCLEOTIDE SEQUENCE [LARGE SCALE GENOMIC DNA]</scope>
    <source>
        <strain evidence="11">DSM 2379 / NBRC 103807 / OttBd1</strain>
    </source>
</reference>
<dbReference type="KEGG" id="ppd:Ppro_3530"/>
<dbReference type="AlphaFoldDB" id="A1AUV2"/>
<sequence>MSSLLLVLPLLGVIASNLPLGRSTRRALTLWPLLLGAAQVVVSLFPQAAVWGMPSALIPLAPADGLSQLMLLIIGLVTCASSIVARELITDERERHNFASLLLISLLGMNGVVLVRDTFSLYVFMEIVSVTSFVLIAFRHEHDAFEGSFKYIILSAIATILMLASNGIFLLVGGGTDFPLVAGAIASHHDNFLVQFAVLAFLAGLFIKGGLVPFHGWLPDAYTSASAPVSMLLAGIVTKVSGIYTLIRLVRDVFGFTPKTEQMLLFVGALSIVTGALAAMGQRDFKRMLAYSSISQVGYIILSLGAGSELGVAGAIFHLFNHTLFKTQLFMNASAVEASTGIRDLDRLGGLSARMPITGTTSVIAFLSAAGIPPLAGFWSKLVIVVALWRAGHGGYMAVAILASLLTLAYFLILQRKVFFGKLAPEWEGINEAGSLITGPSILFSLIIIAVGLLLPFLFDTIILPLGGLL</sequence>
<dbReference type="EMBL" id="CP000482">
    <property type="protein sequence ID" value="ABL01123.1"/>
    <property type="molecule type" value="Genomic_DNA"/>
</dbReference>
<feature type="transmembrane region" description="Helical" evidence="8">
    <location>
        <begin position="300"/>
        <end position="320"/>
    </location>
</feature>
<dbReference type="GO" id="GO:0008137">
    <property type="term" value="F:NADH dehydrogenase (ubiquinone) activity"/>
    <property type="evidence" value="ECO:0007669"/>
    <property type="project" value="InterPro"/>
</dbReference>
<evidence type="ECO:0000256" key="6">
    <source>
        <dbReference type="ARBA" id="ARBA00023136"/>
    </source>
</evidence>
<name>A1AUV2_PELPD</name>
<keyword evidence="11" id="KW-1185">Reference proteome</keyword>
<comment type="subcellular location">
    <subcellularLocation>
        <location evidence="1">Cell membrane</location>
        <topology evidence="1">Multi-pass membrane protein</topology>
    </subcellularLocation>
    <subcellularLocation>
        <location evidence="7">Membrane</location>
        <topology evidence="7">Multi-pass membrane protein</topology>
    </subcellularLocation>
</comment>
<evidence type="ECO:0000256" key="3">
    <source>
        <dbReference type="ARBA" id="ARBA00022475"/>
    </source>
</evidence>
<feature type="transmembrane region" description="Helical" evidence="8">
    <location>
        <begin position="97"/>
        <end position="115"/>
    </location>
</feature>
<feature type="transmembrane region" description="Helical" evidence="8">
    <location>
        <begin position="122"/>
        <end position="139"/>
    </location>
</feature>
<evidence type="ECO:0000256" key="4">
    <source>
        <dbReference type="ARBA" id="ARBA00022692"/>
    </source>
</evidence>
<evidence type="ECO:0000313" key="11">
    <source>
        <dbReference type="Proteomes" id="UP000006732"/>
    </source>
</evidence>
<dbReference type="GO" id="GO:0042773">
    <property type="term" value="P:ATP synthesis coupled electron transport"/>
    <property type="evidence" value="ECO:0007669"/>
    <property type="project" value="InterPro"/>
</dbReference>
<dbReference type="OrthoDB" id="9805769at2"/>
<dbReference type="Pfam" id="PF00361">
    <property type="entry name" value="Proton_antipo_M"/>
    <property type="match status" value="1"/>
</dbReference>
<dbReference type="RefSeq" id="WP_011737337.1">
    <property type="nucleotide sequence ID" value="NC_008609.1"/>
</dbReference>
<dbReference type="InterPro" id="IPR003918">
    <property type="entry name" value="NADH_UbQ_OxRdtase"/>
</dbReference>
<dbReference type="eggNOG" id="COG0651">
    <property type="taxonomic scope" value="Bacteria"/>
</dbReference>
<keyword evidence="4 7" id="KW-0812">Transmembrane</keyword>
<feature type="transmembrane region" description="Helical" evidence="8">
    <location>
        <begin position="65"/>
        <end position="85"/>
    </location>
</feature>
<dbReference type="HOGENOM" id="CLU_007100_9_5_7"/>
<evidence type="ECO:0000256" key="1">
    <source>
        <dbReference type="ARBA" id="ARBA00004651"/>
    </source>
</evidence>
<evidence type="ECO:0000256" key="5">
    <source>
        <dbReference type="ARBA" id="ARBA00022989"/>
    </source>
</evidence>
<evidence type="ECO:0000256" key="2">
    <source>
        <dbReference type="ARBA" id="ARBA00005346"/>
    </source>
</evidence>
<keyword evidence="3" id="KW-1003">Cell membrane</keyword>
<feature type="transmembrane region" description="Helical" evidence="8">
    <location>
        <begin position="435"/>
        <end position="459"/>
    </location>
</feature>
<keyword evidence="5 8" id="KW-1133">Transmembrane helix</keyword>